<dbReference type="InterPro" id="IPR002543">
    <property type="entry name" value="FtsK_dom"/>
</dbReference>
<dbReference type="Gene3D" id="3.40.50.300">
    <property type="entry name" value="P-loop containing nucleotide triphosphate hydrolases"/>
    <property type="match status" value="1"/>
</dbReference>
<keyword evidence="4" id="KW-0175">Coiled coil</keyword>
<dbReference type="PROSITE" id="PS50901">
    <property type="entry name" value="FTSK"/>
    <property type="match status" value="1"/>
</dbReference>
<evidence type="ECO:0000313" key="8">
    <source>
        <dbReference type="Proteomes" id="UP000186030"/>
    </source>
</evidence>
<dbReference type="GO" id="GO:0051301">
    <property type="term" value="P:cell division"/>
    <property type="evidence" value="ECO:0007669"/>
    <property type="project" value="UniProtKB-KW"/>
</dbReference>
<comment type="caution">
    <text evidence="7">The sequence shown here is derived from an EMBL/GenBank/DDBJ whole genome shotgun (WGS) entry which is preliminary data.</text>
</comment>
<accession>A0A1Q5T093</accession>
<dbReference type="GO" id="GO:0005524">
    <property type="term" value="F:ATP binding"/>
    <property type="evidence" value="ECO:0007669"/>
    <property type="project" value="UniProtKB-UniRule"/>
</dbReference>
<reference evidence="8" key="2">
    <citation type="submission" date="2017-01" db="EMBL/GenBank/DDBJ databases">
        <title>Genome sequencing and annotation of Geobacillus sp. 1017, a Hydrocarbon-Oxidizing Thermophilic Bacterium Isolated from a Heavy Oil Reservoir (China).</title>
        <authorList>
            <person name="Kadnikov V.V."/>
            <person name="Mardanov A.V."/>
            <person name="Poltaraus A.B."/>
            <person name="Sokolova D.S."/>
            <person name="Semenova E.M."/>
            <person name="Ravin N.V."/>
            <person name="Tourova T.P."/>
            <person name="Nazina T.N."/>
        </authorList>
    </citation>
    <scope>NUCLEOTIDE SEQUENCE [LARGE SCALE GENOMIC DNA]</scope>
    <source>
        <strain evidence="8">1017</strain>
    </source>
</reference>
<dbReference type="InterPro" id="IPR050206">
    <property type="entry name" value="FtsK/SpoIIIE/SftA"/>
</dbReference>
<sequence>MITSEQFLAKWINLTILEHLKKQKDNAKKLFIKLSGFSGKDVHFVLNELNSNLDVFKKYYEPIIRTIASVPGFEEYKFRDHETSTWLRNNIKDNQALVLIINEMTTEAQSLENLFAIDESYLLSPKGLSILYELLVQEFRFASDEIEELKVFLEMVRDVTDPQLRILLQFLVAITHENMLTITHRIQKHLPSLGFFRDSKLKIGNNHTKRLKSNYMLANLQKGTSLLDGEKLLEKLDSFLEYEEKQNWVSELWNEVEPDIFRKEAMQFIQTGNREFLKYEFEIIEQIFNFKVNQSLAEKVSEAISIHNKTDQEKKEIEWGIEAIRREEDPDDIQEFLDKYEKEISSPAIVKRINRLIEKLRHPAEYDDIHKALLYESFLLIDEYYSNDNLQRSNIKEAHFQLRVVTSKVNEKEKQLLNIYFKGLSSIVPIIKFHEESIPVECDETVKNEGITFELEFIHDSTVLGKNKFKLLNFADNIIYSLIDEINQGILPYIKNYFQHRVDKVDVRELVGDNIKYYLISKMEGIELHFEKWNSFIDDYCLLLKNVLINGVCSINPDELDEILGRLLSNIYSSVNVAKLIYKALHYIGTIDMFDSIDEKTLAAPIERVVTVFNPIRLLSYLRRLQSINSCIEDWIQRASNNNLEVYKVDDYLVFTIDKYSHLAPRYMLNEDEETYLIANHENFGNGWFVLNTHATNSSIHLSKELSSELVNVVKNYLEVYPYARDGLDLLFLYCQSADVVIRSIDELVKRVPSLTKLKLTVHSVHAAQLHKELNNWIELREEYKNPSFNMMFPKLEVNVINGADIDEISTQVREQMIDTDLVVLMDYFGQNGQVKYNFNKVNPLLSNDWFSEPYKEPLSVQEALKRIPYVSNSLPRTLQYFYQMQYIIYSKSMPNEDELYLLNVTISPNHFSGSLVDFIHEHFNWVMIMDRFLDKSLLQKISSRAQIIQYKSKAGKNKNFKLILSSSKYIRKLSHQTQDYAYYDRLHRKLADILKNSQVQREAVIEAVDKVKDISGALVLKVIGPGKYAHEMLATYLTTKRKDQMDCKENSLTVWSWCDELPWFSANTRRPDLVRSVIYKRNGRLVIDFELIELKFVNHHILDRERIDAIKQVDVGLKEYKQRFSFADNHADAEYWKSELVHYLVEKQAYLPFEVELLKDMQNTRAQDIEVNVSASIDVYCYTSNLTDREFKEVEKGVYVDIIGDSYYNYIYGRHYILEQLGADEQQIPSYDELLEEDDELAAQLPIVVDTDKTKVISDKEIGNEEENKQAVDDYNREDNGEDNGKDKESDNVTLGDYPELIALRGIQLNHTSISQDYTEILHELEKNLVRNFLKNGLDVKIKKSIVGSSVIRFYLNIPGDVSVKKVVSRSQDIQIWLGLNNEPTFAIDKNGVYMDVIRDDPEIIYFEKFMRLVRDQLSEKITRTNLIAPLGLDPLNNVVSIDLANPVSPHLLVGGTTGSGKSVTLNSIILSIMCLYSSKDVQFIFIDPKQVEFNFYEGKSHTRKVITQIEEAVQALEELVEEMDQRYAVMNKEYVSNLEEFIGLTGKSMPRIVVVFDEFADFMSQDKETAKRVETAIQRLGQKARAAGIHLIICTQYPKAEIVNTKIRANLPGRLALKAADSVASHVILEQEGAERLGGKGDFLAKVGSDGVVRGKSPFLTPEVKRALLKYFEQEIYSI</sequence>
<organism evidence="7 8">
    <name type="scientific">Geobacillus proteiniphilus</name>
    <dbReference type="NCBI Taxonomy" id="860353"/>
    <lineage>
        <taxon>Bacteria</taxon>
        <taxon>Bacillati</taxon>
        <taxon>Bacillota</taxon>
        <taxon>Bacilli</taxon>
        <taxon>Bacillales</taxon>
        <taxon>Anoxybacillaceae</taxon>
        <taxon>Geobacillus</taxon>
    </lineage>
</organism>
<evidence type="ECO:0000256" key="4">
    <source>
        <dbReference type="SAM" id="Coils"/>
    </source>
</evidence>
<proteinExistence type="predicted"/>
<evidence type="ECO:0000256" key="5">
    <source>
        <dbReference type="SAM" id="MobiDB-lite"/>
    </source>
</evidence>
<evidence type="ECO:0000313" key="7">
    <source>
        <dbReference type="EMBL" id="OKO93586.1"/>
    </source>
</evidence>
<protein>
    <submittedName>
        <fullName evidence="7">Cell division protein FtsK</fullName>
    </submittedName>
</protein>
<evidence type="ECO:0000259" key="6">
    <source>
        <dbReference type="PROSITE" id="PS50901"/>
    </source>
</evidence>
<dbReference type="CDD" id="cd01127">
    <property type="entry name" value="TrwB_TraG_TraD_VirD4"/>
    <property type="match status" value="1"/>
</dbReference>
<feature type="coiled-coil region" evidence="4">
    <location>
        <begin position="1504"/>
        <end position="1535"/>
    </location>
</feature>
<gene>
    <name evidence="7" type="ORF">BRO54_1818</name>
</gene>
<keyword evidence="7" id="KW-0131">Cell cycle</keyword>
<evidence type="ECO:0000256" key="1">
    <source>
        <dbReference type="ARBA" id="ARBA00022741"/>
    </source>
</evidence>
<dbReference type="GO" id="GO:0003677">
    <property type="term" value="F:DNA binding"/>
    <property type="evidence" value="ECO:0007669"/>
    <property type="project" value="InterPro"/>
</dbReference>
<keyword evidence="2 3" id="KW-0067">ATP-binding</keyword>
<dbReference type="InterPro" id="IPR027417">
    <property type="entry name" value="P-loop_NTPase"/>
</dbReference>
<keyword evidence="7" id="KW-0132">Cell division</keyword>
<evidence type="ECO:0000256" key="2">
    <source>
        <dbReference type="ARBA" id="ARBA00022840"/>
    </source>
</evidence>
<feature type="region of interest" description="Disordered" evidence="5">
    <location>
        <begin position="1259"/>
        <end position="1294"/>
    </location>
</feature>
<reference evidence="7 8" key="1">
    <citation type="submission" date="2016-11" db="EMBL/GenBank/DDBJ databases">
        <authorList>
            <person name="Kadnikov V."/>
            <person name="Nazina T."/>
        </authorList>
    </citation>
    <scope>NUCLEOTIDE SEQUENCE [LARGE SCALE GENOMIC DNA]</scope>
    <source>
        <strain evidence="7 8">1017</strain>
    </source>
</reference>
<dbReference type="PANTHER" id="PTHR22683:SF1">
    <property type="entry name" value="TYPE VII SECRETION SYSTEM PROTEIN ESSC"/>
    <property type="match status" value="1"/>
</dbReference>
<feature type="domain" description="FtsK" evidence="6">
    <location>
        <begin position="1438"/>
        <end position="1628"/>
    </location>
</feature>
<keyword evidence="1 3" id="KW-0547">Nucleotide-binding</keyword>
<name>A0A1Q5T093_9BACL</name>
<dbReference type="SUPFAM" id="SSF52540">
    <property type="entry name" value="P-loop containing nucleoside triphosphate hydrolases"/>
    <property type="match status" value="1"/>
</dbReference>
<feature type="compositionally biased region" description="Basic and acidic residues" evidence="5">
    <location>
        <begin position="1259"/>
        <end position="1292"/>
    </location>
</feature>
<feature type="binding site" evidence="3">
    <location>
        <begin position="1457"/>
        <end position="1464"/>
    </location>
    <ligand>
        <name>ATP</name>
        <dbReference type="ChEBI" id="CHEBI:30616"/>
    </ligand>
</feature>
<evidence type="ECO:0000256" key="3">
    <source>
        <dbReference type="PROSITE-ProRule" id="PRU00289"/>
    </source>
</evidence>
<dbReference type="Pfam" id="PF01580">
    <property type="entry name" value="FtsK_SpoIIIE"/>
    <property type="match status" value="1"/>
</dbReference>
<dbReference type="Proteomes" id="UP000186030">
    <property type="component" value="Unassembled WGS sequence"/>
</dbReference>
<dbReference type="EMBL" id="MQMG01000020">
    <property type="protein sequence ID" value="OKO93586.1"/>
    <property type="molecule type" value="Genomic_DNA"/>
</dbReference>
<dbReference type="PANTHER" id="PTHR22683">
    <property type="entry name" value="SPORULATION PROTEIN RELATED"/>
    <property type="match status" value="1"/>
</dbReference>
<dbReference type="RefSeq" id="WP_074043672.1">
    <property type="nucleotide sequence ID" value="NZ_MQMG01000020.1"/>
</dbReference>